<evidence type="ECO:0000313" key="15">
    <source>
        <dbReference type="EMBL" id="QRG81618.1"/>
    </source>
</evidence>
<reference evidence="15 16" key="1">
    <citation type="submission" date="2021-01" db="EMBL/GenBank/DDBJ databases">
        <title>Characterization of a novel blaVMB-2- harboring plasmid in Vibrio diabolicus.</title>
        <authorList>
            <person name="Liu M."/>
        </authorList>
    </citation>
    <scope>NUCLEOTIDE SEQUENCE [LARGE SCALE GENOMIC DNA]</scope>
    <source>
        <strain evidence="15 16">SLV18</strain>
    </source>
</reference>
<evidence type="ECO:0000256" key="13">
    <source>
        <dbReference type="SAM" id="Phobius"/>
    </source>
</evidence>
<feature type="domain" description="Histidine kinase" evidence="14">
    <location>
        <begin position="260"/>
        <end position="470"/>
    </location>
</feature>
<dbReference type="AlphaFoldDB" id="A0AA92LPS9"/>
<accession>A0AA92LPS9</accession>
<dbReference type="PANTHER" id="PTHR45436">
    <property type="entry name" value="SENSOR HISTIDINE KINASE YKOH"/>
    <property type="match status" value="1"/>
</dbReference>
<evidence type="ECO:0000256" key="11">
    <source>
        <dbReference type="ARBA" id="ARBA00023012"/>
    </source>
</evidence>
<dbReference type="Gene3D" id="3.30.565.10">
    <property type="entry name" value="Histidine kinase-like ATPase, C-terminal domain"/>
    <property type="match status" value="1"/>
</dbReference>
<dbReference type="RefSeq" id="WP_203346392.1">
    <property type="nucleotide sequence ID" value="NZ_CANMIY010000001.1"/>
</dbReference>
<keyword evidence="4" id="KW-0597">Phosphoprotein</keyword>
<dbReference type="InterPro" id="IPR003661">
    <property type="entry name" value="HisK_dim/P_dom"/>
</dbReference>
<evidence type="ECO:0000256" key="12">
    <source>
        <dbReference type="ARBA" id="ARBA00023136"/>
    </source>
</evidence>
<evidence type="ECO:0000256" key="9">
    <source>
        <dbReference type="ARBA" id="ARBA00022840"/>
    </source>
</evidence>
<evidence type="ECO:0000256" key="10">
    <source>
        <dbReference type="ARBA" id="ARBA00022989"/>
    </source>
</evidence>
<evidence type="ECO:0000256" key="4">
    <source>
        <dbReference type="ARBA" id="ARBA00022553"/>
    </source>
</evidence>
<dbReference type="Gene3D" id="1.10.287.130">
    <property type="match status" value="1"/>
</dbReference>
<dbReference type="SUPFAM" id="SSF47384">
    <property type="entry name" value="Homodimeric domain of signal transducing histidine kinase"/>
    <property type="match status" value="1"/>
</dbReference>
<dbReference type="InterPro" id="IPR036097">
    <property type="entry name" value="HisK_dim/P_sf"/>
</dbReference>
<dbReference type="EMBL" id="CP069195">
    <property type="protein sequence ID" value="QRG81618.1"/>
    <property type="molecule type" value="Genomic_DNA"/>
</dbReference>
<evidence type="ECO:0000256" key="5">
    <source>
        <dbReference type="ARBA" id="ARBA00022679"/>
    </source>
</evidence>
<keyword evidence="5" id="KW-0808">Transferase</keyword>
<dbReference type="GO" id="GO:0000155">
    <property type="term" value="F:phosphorelay sensor kinase activity"/>
    <property type="evidence" value="ECO:0007669"/>
    <property type="project" value="InterPro"/>
</dbReference>
<evidence type="ECO:0000256" key="2">
    <source>
        <dbReference type="ARBA" id="ARBA00004141"/>
    </source>
</evidence>
<dbReference type="InterPro" id="IPR003594">
    <property type="entry name" value="HATPase_dom"/>
</dbReference>
<evidence type="ECO:0000256" key="7">
    <source>
        <dbReference type="ARBA" id="ARBA00022741"/>
    </source>
</evidence>
<keyword evidence="9" id="KW-0067">ATP-binding</keyword>
<organism evidence="15 16">
    <name type="scientific">Vibrio diabolicus</name>
    <dbReference type="NCBI Taxonomy" id="50719"/>
    <lineage>
        <taxon>Bacteria</taxon>
        <taxon>Pseudomonadati</taxon>
        <taxon>Pseudomonadota</taxon>
        <taxon>Gammaproteobacteria</taxon>
        <taxon>Vibrionales</taxon>
        <taxon>Vibrionaceae</taxon>
        <taxon>Vibrio</taxon>
        <taxon>Vibrio diabolicus subgroup</taxon>
    </lineage>
</organism>
<keyword evidence="12 13" id="KW-0472">Membrane</keyword>
<dbReference type="Pfam" id="PF00512">
    <property type="entry name" value="HisKA"/>
    <property type="match status" value="1"/>
</dbReference>
<dbReference type="GO" id="GO:0005524">
    <property type="term" value="F:ATP binding"/>
    <property type="evidence" value="ECO:0007669"/>
    <property type="project" value="UniProtKB-KW"/>
</dbReference>
<dbReference type="PROSITE" id="PS50109">
    <property type="entry name" value="HIS_KIN"/>
    <property type="match status" value="1"/>
</dbReference>
<keyword evidence="8 15" id="KW-0418">Kinase</keyword>
<sequence>MKDKKSYSIKRQLTLSVGVLVSVLLLISLYFSFQSAKHEVEEVYDARLGQSAKLMLLTLSISTEERTLANHRELFNEWMENIESMKSDDDNVTTFGHPYEQNLVFQFYRDNTLLWSSDQTLHALSTSLDNNGYADIVKDGTQWRTFQISLPQIKHDNEYVVVAEKYKIRKEIIHEIALSTSIEQLLILPTLLLLLFWLIDKHFRPINDLRTAITQRNVHRLDRIHVKDNTVELAPLVDSLNSLLSELELAWQREKRFTRAAAHELKTPLTILRLNVENALESNDPEQLRGDLHNILQGIERTDRLIHQLLTLAKVDSLSERVFDTVELTPLLQTVVADLAPLALKHKQDISLSSSNIAISGDRMLLEVLFRNLVDNAIRYSGEHSDIQVSVTENNNKIKVLISDTGPEIPKETRKRIFEQFYRGHSEHGDGAGLGMSICKDITALHRATLELIPRENSRNTFVVTFQKCKQKRYRP</sequence>
<evidence type="ECO:0000256" key="3">
    <source>
        <dbReference type="ARBA" id="ARBA00012438"/>
    </source>
</evidence>
<comment type="catalytic activity">
    <reaction evidence="1">
        <text>ATP + protein L-histidine = ADP + protein N-phospho-L-histidine.</text>
        <dbReference type="EC" id="2.7.13.3"/>
    </reaction>
</comment>
<dbReference type="PRINTS" id="PR00344">
    <property type="entry name" value="BCTRLSENSOR"/>
</dbReference>
<keyword evidence="6 13" id="KW-0812">Transmembrane</keyword>
<dbReference type="InterPro" id="IPR005467">
    <property type="entry name" value="His_kinase_dom"/>
</dbReference>
<evidence type="ECO:0000256" key="6">
    <source>
        <dbReference type="ARBA" id="ARBA00022692"/>
    </source>
</evidence>
<protein>
    <recommendedName>
        <fullName evidence="3">histidine kinase</fullName>
        <ecNumber evidence="3">2.7.13.3</ecNumber>
    </recommendedName>
</protein>
<dbReference type="CDD" id="cd00082">
    <property type="entry name" value="HisKA"/>
    <property type="match status" value="1"/>
</dbReference>
<dbReference type="InterPro" id="IPR050428">
    <property type="entry name" value="TCS_sensor_his_kinase"/>
</dbReference>
<keyword evidence="11" id="KW-0902">Two-component regulatory system</keyword>
<evidence type="ECO:0000256" key="8">
    <source>
        <dbReference type="ARBA" id="ARBA00022777"/>
    </source>
</evidence>
<dbReference type="InterPro" id="IPR036890">
    <property type="entry name" value="HATPase_C_sf"/>
</dbReference>
<comment type="subcellular location">
    <subcellularLocation>
        <location evidence="2">Membrane</location>
        <topology evidence="2">Multi-pass membrane protein</topology>
    </subcellularLocation>
</comment>
<gene>
    <name evidence="15" type="ORF">JOS67_08315</name>
</gene>
<evidence type="ECO:0000256" key="1">
    <source>
        <dbReference type="ARBA" id="ARBA00000085"/>
    </source>
</evidence>
<keyword evidence="10 13" id="KW-1133">Transmembrane helix</keyword>
<dbReference type="Proteomes" id="UP000596337">
    <property type="component" value="Chromosome 1"/>
</dbReference>
<proteinExistence type="predicted"/>
<evidence type="ECO:0000313" key="16">
    <source>
        <dbReference type="Proteomes" id="UP000596337"/>
    </source>
</evidence>
<dbReference type="InterPro" id="IPR013727">
    <property type="entry name" value="2CSK_N"/>
</dbReference>
<dbReference type="CDD" id="cd00075">
    <property type="entry name" value="HATPase"/>
    <property type="match status" value="1"/>
</dbReference>
<dbReference type="Pfam" id="PF02518">
    <property type="entry name" value="HATPase_c"/>
    <property type="match status" value="1"/>
</dbReference>
<name>A0AA92LPS9_9VIBR</name>
<dbReference type="Pfam" id="PF08521">
    <property type="entry name" value="2CSK_N"/>
    <property type="match status" value="1"/>
</dbReference>
<evidence type="ECO:0000259" key="14">
    <source>
        <dbReference type="PROSITE" id="PS50109"/>
    </source>
</evidence>
<keyword evidence="7" id="KW-0547">Nucleotide-binding</keyword>
<dbReference type="SMART" id="SM00388">
    <property type="entry name" value="HisKA"/>
    <property type="match status" value="1"/>
</dbReference>
<dbReference type="SMART" id="SM00387">
    <property type="entry name" value="HATPase_c"/>
    <property type="match status" value="1"/>
</dbReference>
<dbReference type="GO" id="GO:0005886">
    <property type="term" value="C:plasma membrane"/>
    <property type="evidence" value="ECO:0007669"/>
    <property type="project" value="TreeGrafter"/>
</dbReference>
<dbReference type="PANTHER" id="PTHR45436:SF14">
    <property type="entry name" value="SENSOR PROTEIN QSEC"/>
    <property type="match status" value="1"/>
</dbReference>
<dbReference type="EC" id="2.7.13.3" evidence="3"/>
<dbReference type="SUPFAM" id="SSF55874">
    <property type="entry name" value="ATPase domain of HSP90 chaperone/DNA topoisomerase II/histidine kinase"/>
    <property type="match status" value="1"/>
</dbReference>
<dbReference type="InterPro" id="IPR004358">
    <property type="entry name" value="Sig_transdc_His_kin-like_C"/>
</dbReference>
<feature type="transmembrane region" description="Helical" evidence="13">
    <location>
        <begin position="12"/>
        <end position="33"/>
    </location>
</feature>